<dbReference type="KEGG" id="ddf:DEFDS_0611"/>
<dbReference type="RefSeq" id="WP_013007341.1">
    <property type="nucleotide sequence ID" value="NC_013939.1"/>
</dbReference>
<proteinExistence type="predicted"/>
<keyword evidence="3" id="KW-1185">Reference proteome</keyword>
<dbReference type="AlphaFoldDB" id="D3PBX0"/>
<dbReference type="Gene3D" id="3.90.420.10">
    <property type="entry name" value="Oxidoreductase, molybdopterin-binding domain"/>
    <property type="match status" value="1"/>
</dbReference>
<dbReference type="EMBL" id="AP011529">
    <property type="protein sequence ID" value="BAI80093.1"/>
    <property type="molecule type" value="Genomic_DNA"/>
</dbReference>
<dbReference type="PANTHER" id="PTHR43032">
    <property type="entry name" value="PROTEIN-METHIONINE-SULFOXIDE REDUCTASE"/>
    <property type="match status" value="1"/>
</dbReference>
<reference evidence="2 3" key="1">
    <citation type="journal article" date="2010" name="DNA Res.">
        <title>Bacterial lifestyle in a deep-sea hydrothermal vent chimney revealed by the genome sequence of the thermophilic bacterium Deferribacter desulfuricans SSM1.</title>
        <authorList>
            <person name="Takaki Y."/>
            <person name="Shimamura S."/>
            <person name="Nakagawa S."/>
            <person name="Fukuhara Y."/>
            <person name="Horikawa H."/>
            <person name="Ankai A."/>
            <person name="Harada T."/>
            <person name="Hosoyama A."/>
            <person name="Oguchi A."/>
            <person name="Fukui S."/>
            <person name="Fujita N."/>
            <person name="Takami H."/>
            <person name="Takai K."/>
        </authorList>
    </citation>
    <scope>NUCLEOTIDE SEQUENCE [LARGE SCALE GENOMIC DNA]</scope>
    <source>
        <strain evidence="3">DSM 14783 / JCM 11476 / NBRC 101012 / SSM1</strain>
    </source>
</reference>
<dbReference type="eggNOG" id="COG2041">
    <property type="taxonomic scope" value="Bacteria"/>
</dbReference>
<dbReference type="InterPro" id="IPR000572">
    <property type="entry name" value="OxRdtase_Mopterin-bd_dom"/>
</dbReference>
<dbReference type="InterPro" id="IPR036374">
    <property type="entry name" value="OxRdtase_Mopterin-bd_sf"/>
</dbReference>
<dbReference type="Proteomes" id="UP000001520">
    <property type="component" value="Chromosome"/>
</dbReference>
<evidence type="ECO:0000259" key="1">
    <source>
        <dbReference type="Pfam" id="PF00174"/>
    </source>
</evidence>
<name>D3PBX0_DEFDS</name>
<dbReference type="SUPFAM" id="SSF56524">
    <property type="entry name" value="Oxidoreductase molybdopterin-binding domain"/>
    <property type="match status" value="1"/>
</dbReference>
<protein>
    <recommendedName>
        <fullName evidence="1">Oxidoreductase molybdopterin-binding domain-containing protein</fullName>
    </recommendedName>
</protein>
<gene>
    <name evidence="2" type="ordered locus">DEFDS_0611</name>
</gene>
<organism evidence="2 3">
    <name type="scientific">Deferribacter desulfuricans (strain DSM 14783 / JCM 11476 / NBRC 101012 / SSM1)</name>
    <dbReference type="NCBI Taxonomy" id="639282"/>
    <lineage>
        <taxon>Bacteria</taxon>
        <taxon>Pseudomonadati</taxon>
        <taxon>Deferribacterota</taxon>
        <taxon>Deferribacteres</taxon>
        <taxon>Deferribacterales</taxon>
        <taxon>Deferribacteraceae</taxon>
        <taxon>Deferribacter</taxon>
    </lineage>
</organism>
<evidence type="ECO:0000313" key="3">
    <source>
        <dbReference type="Proteomes" id="UP000001520"/>
    </source>
</evidence>
<sequence length="195" mass="22961">MSFLKDIGTPIFNAERLKSVPEKENYTFDVTFKDNRLTFNYLDLYNIFEKKYINCRLTSVSRWSVRANWGGVLWSDFIKYLGVHDFKFVYFESYGGYNTTVFAEDLTNPRILLAIHVDDDEIEFDYGGPVRMVIPNLWGYKSCKWIKNISFIDEYIVGFWEGYGYDDRGLIEPTIVLDINSKQHRRINGGEVTEF</sequence>
<dbReference type="OrthoDB" id="9778777at2"/>
<dbReference type="STRING" id="639282.DEFDS_0611"/>
<dbReference type="HOGENOM" id="CLU_094953_0_0_0"/>
<accession>D3PBX0</accession>
<dbReference type="Pfam" id="PF00174">
    <property type="entry name" value="Oxidored_molyb"/>
    <property type="match status" value="1"/>
</dbReference>
<evidence type="ECO:0000313" key="2">
    <source>
        <dbReference type="EMBL" id="BAI80093.1"/>
    </source>
</evidence>
<feature type="domain" description="Oxidoreductase molybdopterin-binding" evidence="1">
    <location>
        <begin position="20"/>
        <end position="160"/>
    </location>
</feature>